<keyword evidence="3" id="KW-1185">Reference proteome</keyword>
<name>A0A2S6C8J0_9PEZI</name>
<feature type="compositionally biased region" description="Low complexity" evidence="1">
    <location>
        <begin position="48"/>
        <end position="67"/>
    </location>
</feature>
<gene>
    <name evidence="2" type="ORF">CBER1_03422</name>
</gene>
<accession>A0A2S6C8J0</accession>
<dbReference type="AlphaFoldDB" id="A0A2S6C8J0"/>
<sequence length="107" mass="12176">MFAYPTYPTDKIVARDQISYPRFRISIRQLPKDLSEEKNMSKDEHHGTSSSTTSTTSLSSTKSSKSSEFMRKAASKAKYKFAQIGMSMLPQPMQNTDYMNASGGWWF</sequence>
<feature type="compositionally biased region" description="Basic and acidic residues" evidence="1">
    <location>
        <begin position="31"/>
        <end position="47"/>
    </location>
</feature>
<feature type="region of interest" description="Disordered" evidence="1">
    <location>
        <begin position="31"/>
        <end position="69"/>
    </location>
</feature>
<organism evidence="2 3">
    <name type="scientific">Cercospora berteroae</name>
    <dbReference type="NCBI Taxonomy" id="357750"/>
    <lineage>
        <taxon>Eukaryota</taxon>
        <taxon>Fungi</taxon>
        <taxon>Dikarya</taxon>
        <taxon>Ascomycota</taxon>
        <taxon>Pezizomycotina</taxon>
        <taxon>Dothideomycetes</taxon>
        <taxon>Dothideomycetidae</taxon>
        <taxon>Mycosphaerellales</taxon>
        <taxon>Mycosphaerellaceae</taxon>
        <taxon>Cercospora</taxon>
    </lineage>
</organism>
<evidence type="ECO:0000256" key="1">
    <source>
        <dbReference type="SAM" id="MobiDB-lite"/>
    </source>
</evidence>
<protein>
    <submittedName>
        <fullName evidence="2">Uncharacterized protein</fullName>
    </submittedName>
</protein>
<reference evidence="3" key="1">
    <citation type="journal article" date="2017" name="bioRxiv">
        <title>Conservation of a gene cluster reveals novel cercosporin biosynthetic mechanisms and extends production to the genus Colletotrichum.</title>
        <authorList>
            <person name="de Jonge R."/>
            <person name="Ebert M.K."/>
            <person name="Huitt-Roehl C.R."/>
            <person name="Pal P."/>
            <person name="Suttle J.C."/>
            <person name="Spanner R.E."/>
            <person name="Neubauer J.D."/>
            <person name="Jurick W.M.II."/>
            <person name="Stott K.A."/>
            <person name="Secor G.A."/>
            <person name="Thomma B.P.H.J."/>
            <person name="Van de Peer Y."/>
            <person name="Townsend C.A."/>
            <person name="Bolton M.D."/>
        </authorList>
    </citation>
    <scope>NUCLEOTIDE SEQUENCE [LARGE SCALE GENOMIC DNA]</scope>
    <source>
        <strain evidence="3">CBS538.71</strain>
    </source>
</reference>
<dbReference type="Proteomes" id="UP000237631">
    <property type="component" value="Unassembled WGS sequence"/>
</dbReference>
<proteinExistence type="predicted"/>
<evidence type="ECO:0000313" key="3">
    <source>
        <dbReference type="Proteomes" id="UP000237631"/>
    </source>
</evidence>
<comment type="caution">
    <text evidence="2">The sequence shown here is derived from an EMBL/GenBank/DDBJ whole genome shotgun (WGS) entry which is preliminary data.</text>
</comment>
<evidence type="ECO:0000313" key="2">
    <source>
        <dbReference type="EMBL" id="PPJ55993.1"/>
    </source>
</evidence>
<dbReference type="OrthoDB" id="10333373at2759"/>
<dbReference type="EMBL" id="PNEN01000527">
    <property type="protein sequence ID" value="PPJ55993.1"/>
    <property type="molecule type" value="Genomic_DNA"/>
</dbReference>